<dbReference type="Proteomes" id="UP001432027">
    <property type="component" value="Unassembled WGS sequence"/>
</dbReference>
<evidence type="ECO:0000313" key="2">
    <source>
        <dbReference type="EMBL" id="GMS92859.1"/>
    </source>
</evidence>
<dbReference type="EMBL" id="BTSX01000004">
    <property type="protein sequence ID" value="GMS92859.1"/>
    <property type="molecule type" value="Genomic_DNA"/>
</dbReference>
<proteinExistence type="predicted"/>
<name>A0AAV5TG39_9BILA</name>
<evidence type="ECO:0000256" key="1">
    <source>
        <dbReference type="SAM" id="Phobius"/>
    </source>
</evidence>
<comment type="caution">
    <text evidence="2">The sequence shown here is derived from an EMBL/GenBank/DDBJ whole genome shotgun (WGS) entry which is preliminary data.</text>
</comment>
<reference evidence="2" key="1">
    <citation type="submission" date="2023-10" db="EMBL/GenBank/DDBJ databases">
        <title>Genome assembly of Pristionchus species.</title>
        <authorList>
            <person name="Yoshida K."/>
            <person name="Sommer R.J."/>
        </authorList>
    </citation>
    <scope>NUCLEOTIDE SEQUENCE</scope>
    <source>
        <strain evidence="2">RS0144</strain>
    </source>
</reference>
<dbReference type="AlphaFoldDB" id="A0AAV5TG39"/>
<keyword evidence="1" id="KW-1133">Transmembrane helix</keyword>
<evidence type="ECO:0000313" key="3">
    <source>
        <dbReference type="Proteomes" id="UP001432027"/>
    </source>
</evidence>
<sequence length="105" mass="11902">DFKAIQVAEHDTCRHSFRHLDLSTLLTFIHITVFLFISLFWSRPISCDECVTSLFGLYSYLLSAIFLVQFALLIIHYNLHSIPRPSLTIISLAVFGATTVLSLLS</sequence>
<feature type="transmembrane region" description="Helical" evidence="1">
    <location>
        <begin position="53"/>
        <end position="75"/>
    </location>
</feature>
<feature type="transmembrane region" description="Helical" evidence="1">
    <location>
        <begin position="20"/>
        <end position="41"/>
    </location>
</feature>
<protein>
    <submittedName>
        <fullName evidence="2">Uncharacterized protein</fullName>
    </submittedName>
</protein>
<accession>A0AAV5TG39</accession>
<gene>
    <name evidence="2" type="ORF">PENTCL1PPCAC_15034</name>
</gene>
<keyword evidence="1" id="KW-0812">Transmembrane</keyword>
<feature type="transmembrane region" description="Helical" evidence="1">
    <location>
        <begin position="87"/>
        <end position="104"/>
    </location>
</feature>
<organism evidence="2 3">
    <name type="scientific">Pristionchus entomophagus</name>
    <dbReference type="NCBI Taxonomy" id="358040"/>
    <lineage>
        <taxon>Eukaryota</taxon>
        <taxon>Metazoa</taxon>
        <taxon>Ecdysozoa</taxon>
        <taxon>Nematoda</taxon>
        <taxon>Chromadorea</taxon>
        <taxon>Rhabditida</taxon>
        <taxon>Rhabditina</taxon>
        <taxon>Diplogasteromorpha</taxon>
        <taxon>Diplogasteroidea</taxon>
        <taxon>Neodiplogasteridae</taxon>
        <taxon>Pristionchus</taxon>
    </lineage>
</organism>
<feature type="non-terminal residue" evidence="2">
    <location>
        <position position="1"/>
    </location>
</feature>
<keyword evidence="3" id="KW-1185">Reference proteome</keyword>
<keyword evidence="1" id="KW-0472">Membrane</keyword>